<evidence type="ECO:0000313" key="2">
    <source>
        <dbReference type="Proteomes" id="UP000036403"/>
    </source>
</evidence>
<accession>A0A0J7JW61</accession>
<dbReference type="AlphaFoldDB" id="A0A0J7JW61"/>
<dbReference type="EMBL" id="LBMM01025924">
    <property type="protein sequence ID" value="KMQ82374.1"/>
    <property type="molecule type" value="Genomic_DNA"/>
</dbReference>
<protein>
    <submittedName>
        <fullName evidence="1">Uncharacterized protein</fullName>
    </submittedName>
</protein>
<organism evidence="1 2">
    <name type="scientific">Lasius niger</name>
    <name type="common">Black garden ant</name>
    <dbReference type="NCBI Taxonomy" id="67767"/>
    <lineage>
        <taxon>Eukaryota</taxon>
        <taxon>Metazoa</taxon>
        <taxon>Ecdysozoa</taxon>
        <taxon>Arthropoda</taxon>
        <taxon>Hexapoda</taxon>
        <taxon>Insecta</taxon>
        <taxon>Pterygota</taxon>
        <taxon>Neoptera</taxon>
        <taxon>Endopterygota</taxon>
        <taxon>Hymenoptera</taxon>
        <taxon>Apocrita</taxon>
        <taxon>Aculeata</taxon>
        <taxon>Formicoidea</taxon>
        <taxon>Formicidae</taxon>
        <taxon>Formicinae</taxon>
        <taxon>Lasius</taxon>
        <taxon>Lasius</taxon>
    </lineage>
</organism>
<keyword evidence="2" id="KW-1185">Reference proteome</keyword>
<reference evidence="1 2" key="1">
    <citation type="submission" date="2015-04" db="EMBL/GenBank/DDBJ databases">
        <title>Lasius niger genome sequencing.</title>
        <authorList>
            <person name="Konorov E.A."/>
            <person name="Nikitin M.A."/>
            <person name="Kirill M.V."/>
            <person name="Chang P."/>
        </authorList>
    </citation>
    <scope>NUCLEOTIDE SEQUENCE [LARGE SCALE GENOMIC DNA]</scope>
    <source>
        <tissue evidence="1">Whole</tissue>
    </source>
</reference>
<evidence type="ECO:0000313" key="1">
    <source>
        <dbReference type="EMBL" id="KMQ82374.1"/>
    </source>
</evidence>
<proteinExistence type="predicted"/>
<name>A0A0J7JW61_LASNI</name>
<sequence length="105" mass="11825">MKAPRFIPCNNSVDETATFLLIPQQMFQGKTHANVFLHRDQDVCHPVRVNLPVPQTIPDNGVHTPNTNSNVGGKCFHCDFSIFSNETVNFRYGNIGDRTVCLPWP</sequence>
<comment type="caution">
    <text evidence="1">The sequence shown here is derived from an EMBL/GenBank/DDBJ whole genome shotgun (WGS) entry which is preliminary data.</text>
</comment>
<dbReference type="PaxDb" id="67767-A0A0J7JW61"/>
<dbReference type="Proteomes" id="UP000036403">
    <property type="component" value="Unassembled WGS sequence"/>
</dbReference>
<gene>
    <name evidence="1" type="ORF">RF55_23195</name>
</gene>